<comment type="subcellular location">
    <subcellularLocation>
        <location evidence="2">Cytoplasm</location>
    </subcellularLocation>
    <subcellularLocation>
        <location evidence="1">Endoplasmic reticulum</location>
    </subcellularLocation>
</comment>
<feature type="region of interest" description="Disordered" evidence="11">
    <location>
        <begin position="341"/>
        <end position="395"/>
    </location>
</feature>
<proteinExistence type="inferred from homology"/>
<dbReference type="Proteomes" id="UP001214415">
    <property type="component" value="Chromosome 2"/>
</dbReference>
<evidence type="ECO:0000256" key="2">
    <source>
        <dbReference type="ARBA" id="ARBA00004496"/>
    </source>
</evidence>
<accession>A0AAF0ED73</accession>
<dbReference type="PANTHER" id="PTHR13266:SF1">
    <property type="entry name" value="PROTEASOME INHIBITOR PI31 SUBUNIT"/>
    <property type="match status" value="1"/>
</dbReference>
<dbReference type="Pfam" id="PF11566">
    <property type="entry name" value="PI31_Prot_N"/>
    <property type="match status" value="1"/>
</dbReference>
<keyword evidence="12" id="KW-0812">Transmembrane</keyword>
<evidence type="ECO:0000313" key="16">
    <source>
        <dbReference type="EMBL" id="WFD22400.1"/>
    </source>
</evidence>
<name>A0AAF0ED73_9BASI</name>
<evidence type="ECO:0000256" key="12">
    <source>
        <dbReference type="SAM" id="Phobius"/>
    </source>
</evidence>
<evidence type="ECO:0000256" key="13">
    <source>
        <dbReference type="SAM" id="SignalP"/>
    </source>
</evidence>
<keyword evidence="17" id="KW-1185">Reference proteome</keyword>
<protein>
    <submittedName>
        <fullName evidence="16">Uncharacterized protein</fullName>
    </submittedName>
</protein>
<dbReference type="GO" id="GO:0070628">
    <property type="term" value="F:proteasome binding"/>
    <property type="evidence" value="ECO:0007669"/>
    <property type="project" value="InterPro"/>
</dbReference>
<keyword evidence="7" id="KW-0256">Endoplasmic reticulum</keyword>
<keyword evidence="9" id="KW-0007">Acetylation</keyword>
<feature type="transmembrane region" description="Helical" evidence="12">
    <location>
        <begin position="54"/>
        <end position="75"/>
    </location>
</feature>
<evidence type="ECO:0000256" key="8">
    <source>
        <dbReference type="ARBA" id="ARBA00022942"/>
    </source>
</evidence>
<evidence type="ECO:0000256" key="1">
    <source>
        <dbReference type="ARBA" id="ARBA00004240"/>
    </source>
</evidence>
<dbReference type="GO" id="GO:0004866">
    <property type="term" value="F:endopeptidase inhibitor activity"/>
    <property type="evidence" value="ECO:0007669"/>
    <property type="project" value="InterPro"/>
</dbReference>
<evidence type="ECO:0000256" key="5">
    <source>
        <dbReference type="ARBA" id="ARBA00022490"/>
    </source>
</evidence>
<evidence type="ECO:0000259" key="14">
    <source>
        <dbReference type="Pfam" id="PF08577"/>
    </source>
</evidence>
<dbReference type="GO" id="GO:0043161">
    <property type="term" value="P:proteasome-mediated ubiquitin-dependent protein catabolic process"/>
    <property type="evidence" value="ECO:0007669"/>
    <property type="project" value="InterPro"/>
</dbReference>
<feature type="signal peptide" evidence="13">
    <location>
        <begin position="1"/>
        <end position="29"/>
    </location>
</feature>
<dbReference type="InterPro" id="IPR021625">
    <property type="entry name" value="PI31_Prot_N"/>
</dbReference>
<dbReference type="PANTHER" id="PTHR13266">
    <property type="entry name" value="PROTEASOME INHIBITOR"/>
    <property type="match status" value="1"/>
</dbReference>
<comment type="similarity">
    <text evidence="3">Belongs to the proteasome inhibitor PI31 family.</text>
</comment>
<evidence type="ECO:0000256" key="3">
    <source>
        <dbReference type="ARBA" id="ARBA00006405"/>
    </source>
</evidence>
<dbReference type="GO" id="GO:0005783">
    <property type="term" value="C:endoplasmic reticulum"/>
    <property type="evidence" value="ECO:0007669"/>
    <property type="project" value="UniProtKB-SubCell"/>
</dbReference>
<dbReference type="GO" id="GO:0000502">
    <property type="term" value="C:proteasome complex"/>
    <property type="evidence" value="ECO:0007669"/>
    <property type="project" value="UniProtKB-KW"/>
</dbReference>
<keyword evidence="6" id="KW-0597">Phosphoprotein</keyword>
<feature type="chain" id="PRO_5042208972" evidence="13">
    <location>
        <begin position="30"/>
        <end position="395"/>
    </location>
</feature>
<feature type="domain" description="PI31 proteasome regulator N-terminal" evidence="15">
    <location>
        <begin position="171"/>
        <end position="262"/>
    </location>
</feature>
<sequence>MAPATLPLSYLNVFWLLHVIAELPLGIQAFLNPQEIPLADHSASTLLLIQVRRMYLDQLFGAMLLTSSLCAVLVFGLPDYMPGKRAVALHFLVFHGIVSAIFMKLPDGIVTFQLPAWLVDLLPWVRMCRVPTWIAAVHGCIAVLASFWWQVTLPQVQAITARAKRAEPGPLAAWRSDRNRHAWSYVAQDHTVHVVITRIAQRVAILALMDEGACAMLDVPLSTYMDVTALPWRHSDDPAPLSSLYLSSQKVQEWQRLLHERVWTQLDAPAPGAPVPRPSPWVDDVPGRVAPLSDAPRTSALPLRIGDADRDPWAASPDVLGGGCPLARPPRHDGMIVGPDHPLWQGPHGGAPLAPLPPMGAPPGARFDPIGPLAPIQRRGDPDWDEFAPPSSMFS</sequence>
<evidence type="ECO:0000256" key="11">
    <source>
        <dbReference type="SAM" id="MobiDB-lite"/>
    </source>
</evidence>
<keyword evidence="5" id="KW-0963">Cytoplasm</keyword>
<evidence type="ECO:0000256" key="6">
    <source>
        <dbReference type="ARBA" id="ARBA00022553"/>
    </source>
</evidence>
<organism evidence="16 17">
    <name type="scientific">Malassezia equina</name>
    <dbReference type="NCBI Taxonomy" id="1381935"/>
    <lineage>
        <taxon>Eukaryota</taxon>
        <taxon>Fungi</taxon>
        <taxon>Dikarya</taxon>
        <taxon>Basidiomycota</taxon>
        <taxon>Ustilaginomycotina</taxon>
        <taxon>Malasseziomycetes</taxon>
        <taxon>Malasseziales</taxon>
        <taxon>Malasseziaceae</taxon>
        <taxon>Malassezia</taxon>
    </lineage>
</organism>
<comment type="function">
    <text evidence="10">Plays an important role in control of proteasome function. Inhibits the hydrolysis of protein and peptide substrates by the 20S proteasome. Also inhibits the activation of the proteasome by the proteasome regulatory proteins PA700 and PA28.</text>
</comment>
<dbReference type="InterPro" id="IPR045128">
    <property type="entry name" value="PI31-like"/>
</dbReference>
<evidence type="ECO:0000256" key="9">
    <source>
        <dbReference type="ARBA" id="ARBA00022990"/>
    </source>
</evidence>
<evidence type="ECO:0000259" key="15">
    <source>
        <dbReference type="Pfam" id="PF11566"/>
    </source>
</evidence>
<dbReference type="EMBL" id="CP119901">
    <property type="protein sequence ID" value="WFD22400.1"/>
    <property type="molecule type" value="Genomic_DNA"/>
</dbReference>
<gene>
    <name evidence="16" type="ORF">MEQU1_001070</name>
</gene>
<keyword evidence="12" id="KW-1133">Transmembrane helix</keyword>
<evidence type="ECO:0000256" key="10">
    <source>
        <dbReference type="ARBA" id="ARBA00024805"/>
    </source>
</evidence>
<feature type="transmembrane region" description="Helical" evidence="12">
    <location>
        <begin position="130"/>
        <end position="149"/>
    </location>
</feature>
<dbReference type="AlphaFoldDB" id="A0AAF0ED73"/>
<keyword evidence="4" id="KW-0488">Methylation</keyword>
<keyword evidence="12" id="KW-0472">Membrane</keyword>
<keyword evidence="8" id="KW-0647">Proteasome</keyword>
<evidence type="ECO:0000313" key="17">
    <source>
        <dbReference type="Proteomes" id="UP001214415"/>
    </source>
</evidence>
<evidence type="ECO:0000256" key="4">
    <source>
        <dbReference type="ARBA" id="ARBA00022481"/>
    </source>
</evidence>
<feature type="domain" description="PI31 proteasome regulator C-terminal" evidence="14">
    <location>
        <begin position="305"/>
        <end position="372"/>
    </location>
</feature>
<dbReference type="Pfam" id="PF08577">
    <property type="entry name" value="PI31_Prot_C"/>
    <property type="match status" value="1"/>
</dbReference>
<keyword evidence="13" id="KW-0732">Signal</keyword>
<reference evidence="16" key="1">
    <citation type="submission" date="2023-03" db="EMBL/GenBank/DDBJ databases">
        <title>Mating type loci evolution in Malassezia.</title>
        <authorList>
            <person name="Coelho M.A."/>
        </authorList>
    </citation>
    <scope>NUCLEOTIDE SEQUENCE</scope>
    <source>
        <strain evidence="16">CBS 12830</strain>
    </source>
</reference>
<evidence type="ECO:0000256" key="7">
    <source>
        <dbReference type="ARBA" id="ARBA00022824"/>
    </source>
</evidence>
<dbReference type="InterPro" id="IPR013886">
    <property type="entry name" value="PI31_Prot_C"/>
</dbReference>